<gene>
    <name evidence="2" type="ORF">SAMN06295970_105219</name>
</gene>
<dbReference type="NCBIfam" id="TIGR01841">
    <property type="entry name" value="phasin"/>
    <property type="match status" value="1"/>
</dbReference>
<organism evidence="2 3">
    <name type="scientific">Noviherbaspirillum suwonense</name>
    <dbReference type="NCBI Taxonomy" id="1224511"/>
    <lineage>
        <taxon>Bacteria</taxon>
        <taxon>Pseudomonadati</taxon>
        <taxon>Pseudomonadota</taxon>
        <taxon>Betaproteobacteria</taxon>
        <taxon>Burkholderiales</taxon>
        <taxon>Oxalobacteraceae</taxon>
        <taxon>Noviherbaspirillum</taxon>
    </lineage>
</organism>
<dbReference type="Proteomes" id="UP001158049">
    <property type="component" value="Unassembled WGS sequence"/>
</dbReference>
<comment type="caution">
    <text evidence="2">The sequence shown here is derived from an EMBL/GenBank/DDBJ whole genome shotgun (WGS) entry which is preliminary data.</text>
</comment>
<proteinExistence type="predicted"/>
<name>A0ABY1Q3G3_9BURK</name>
<evidence type="ECO:0000259" key="1">
    <source>
        <dbReference type="Pfam" id="PF09361"/>
    </source>
</evidence>
<dbReference type="Pfam" id="PF09361">
    <property type="entry name" value="Phasin_2"/>
    <property type="match status" value="1"/>
</dbReference>
<feature type="domain" description="Phasin" evidence="1">
    <location>
        <begin position="14"/>
        <end position="109"/>
    </location>
</feature>
<dbReference type="InterPro" id="IPR018968">
    <property type="entry name" value="Phasin"/>
</dbReference>
<sequence>MVPNVEQYMNSSKAFLESQTTAFKTLASTALESTEKVTTLNLAALKASAADAGNVMTQATSARDPQALFALMTAQFQPNAEKAASYARYLGEIFAETQSVFSKAAEAQIAEVSRAAAAMVDQVAAASPAGSSDAMALVKSMMGTANAVYEQVNKVAKQTGEAIQAQTASLAGQYTQPLQTMQKAAATAANSSTEAA</sequence>
<evidence type="ECO:0000313" key="2">
    <source>
        <dbReference type="EMBL" id="SMP58108.1"/>
    </source>
</evidence>
<reference evidence="2 3" key="1">
    <citation type="submission" date="2017-05" db="EMBL/GenBank/DDBJ databases">
        <authorList>
            <person name="Varghese N."/>
            <person name="Submissions S."/>
        </authorList>
    </citation>
    <scope>NUCLEOTIDE SEQUENCE [LARGE SCALE GENOMIC DNA]</scope>
    <source>
        <strain evidence="2 3">DSM 26001</strain>
    </source>
</reference>
<dbReference type="EMBL" id="FXUL01000005">
    <property type="protein sequence ID" value="SMP58108.1"/>
    <property type="molecule type" value="Genomic_DNA"/>
</dbReference>
<dbReference type="InterPro" id="IPR010127">
    <property type="entry name" value="Phasin_subfam-1"/>
</dbReference>
<protein>
    <submittedName>
        <fullName evidence="2">Phasin family protein</fullName>
    </submittedName>
</protein>
<evidence type="ECO:0000313" key="3">
    <source>
        <dbReference type="Proteomes" id="UP001158049"/>
    </source>
</evidence>
<accession>A0ABY1Q3G3</accession>
<keyword evidence="3" id="KW-1185">Reference proteome</keyword>
<dbReference type="RefSeq" id="WP_283442076.1">
    <property type="nucleotide sequence ID" value="NZ_FXUL01000005.1"/>
</dbReference>